<organism evidence="2 3">
    <name type="scientific">Streptomyces stramineus</name>
    <dbReference type="NCBI Taxonomy" id="173861"/>
    <lineage>
        <taxon>Bacteria</taxon>
        <taxon>Bacillati</taxon>
        <taxon>Actinomycetota</taxon>
        <taxon>Actinomycetes</taxon>
        <taxon>Kitasatosporales</taxon>
        <taxon>Streptomycetaceae</taxon>
        <taxon>Streptomyces</taxon>
    </lineage>
</organism>
<sequence length="132" mass="14747">MGKPRRCAAHGLSSNSPSYRWEVPPDGLDWPDGPSFAVRLQPVRRLGPALQGRAPPPHPGHRRKVPRAPEQARFQPVRRLRTKPHSPRAPRPSPEGMPERAAPQPVRRLRTAPRPGPVREQDTAARDPQPYG</sequence>
<evidence type="ECO:0000313" key="3">
    <source>
        <dbReference type="Proteomes" id="UP001499895"/>
    </source>
</evidence>
<feature type="region of interest" description="Disordered" evidence="1">
    <location>
        <begin position="1"/>
        <end position="132"/>
    </location>
</feature>
<evidence type="ECO:0000256" key="1">
    <source>
        <dbReference type="SAM" id="MobiDB-lite"/>
    </source>
</evidence>
<accession>A0ABP3K3K7</accession>
<gene>
    <name evidence="2" type="ORF">GCM10009544_34820</name>
</gene>
<reference evidence="3" key="1">
    <citation type="journal article" date="2019" name="Int. J. Syst. Evol. Microbiol.">
        <title>The Global Catalogue of Microorganisms (GCM) 10K type strain sequencing project: providing services to taxonomists for standard genome sequencing and annotation.</title>
        <authorList>
            <consortium name="The Broad Institute Genomics Platform"/>
            <consortium name="The Broad Institute Genome Sequencing Center for Infectious Disease"/>
            <person name="Wu L."/>
            <person name="Ma J."/>
        </authorList>
    </citation>
    <scope>NUCLEOTIDE SEQUENCE [LARGE SCALE GENOMIC DNA]</scope>
    <source>
        <strain evidence="3">JCM 10649</strain>
    </source>
</reference>
<evidence type="ECO:0008006" key="4">
    <source>
        <dbReference type="Google" id="ProtNLM"/>
    </source>
</evidence>
<keyword evidence="3" id="KW-1185">Reference proteome</keyword>
<proteinExistence type="predicted"/>
<comment type="caution">
    <text evidence="2">The sequence shown here is derived from an EMBL/GenBank/DDBJ whole genome shotgun (WGS) entry which is preliminary data.</text>
</comment>
<dbReference type="Proteomes" id="UP001499895">
    <property type="component" value="Unassembled WGS sequence"/>
</dbReference>
<protein>
    <recommendedName>
        <fullName evidence="4">Transposase</fullName>
    </recommendedName>
</protein>
<name>A0ABP3K3K7_9ACTN</name>
<dbReference type="EMBL" id="BAAAHB010000036">
    <property type="protein sequence ID" value="GAA0469668.1"/>
    <property type="molecule type" value="Genomic_DNA"/>
</dbReference>
<feature type="compositionally biased region" description="Basic residues" evidence="1">
    <location>
        <begin position="76"/>
        <end position="88"/>
    </location>
</feature>
<evidence type="ECO:0000313" key="2">
    <source>
        <dbReference type="EMBL" id="GAA0469668.1"/>
    </source>
</evidence>